<dbReference type="AlphaFoldDB" id="A0A840UN29"/>
<evidence type="ECO:0000313" key="4">
    <source>
        <dbReference type="Proteomes" id="UP000539642"/>
    </source>
</evidence>
<dbReference type="CDD" id="cd03801">
    <property type="entry name" value="GT4_PimA-like"/>
    <property type="match status" value="1"/>
</dbReference>
<dbReference type="GO" id="GO:0016757">
    <property type="term" value="F:glycosyltransferase activity"/>
    <property type="evidence" value="ECO:0007669"/>
    <property type="project" value="InterPro"/>
</dbReference>
<dbReference type="SUPFAM" id="SSF53756">
    <property type="entry name" value="UDP-Glycosyltransferase/glycogen phosphorylase"/>
    <property type="match status" value="1"/>
</dbReference>
<dbReference type="PANTHER" id="PTHR45947">
    <property type="entry name" value="SULFOQUINOVOSYL TRANSFERASE SQD2"/>
    <property type="match status" value="1"/>
</dbReference>
<dbReference type="EMBL" id="JACHEO010000002">
    <property type="protein sequence ID" value="MBB5347035.1"/>
    <property type="molecule type" value="Genomic_DNA"/>
</dbReference>
<evidence type="ECO:0000259" key="1">
    <source>
        <dbReference type="Pfam" id="PF00534"/>
    </source>
</evidence>
<dbReference type="Pfam" id="PF13439">
    <property type="entry name" value="Glyco_transf_4"/>
    <property type="match status" value="1"/>
</dbReference>
<name>A0A840UN29_9BACT</name>
<reference evidence="3 4" key="1">
    <citation type="submission" date="2020-08" db="EMBL/GenBank/DDBJ databases">
        <title>Genomic Encyclopedia of Type Strains, Phase IV (KMG-IV): sequencing the most valuable type-strain genomes for metagenomic binning, comparative biology and taxonomic classification.</title>
        <authorList>
            <person name="Goeker M."/>
        </authorList>
    </citation>
    <scope>NUCLEOTIDE SEQUENCE [LARGE SCALE GENOMIC DNA]</scope>
    <source>
        <strain evidence="3 4">DSM 28570</strain>
    </source>
</reference>
<sequence>MNILHVISQHPASTGSGIYLQNLLRQAVAAGHRNFLVAGITAGAIPVLDGIDGLSCRFVAFDGGDLEFVIPGMSDVMPYASSCFSELTANEIIRYQRVFAERINEVAHSFAIDMVHSHHLWLVSAVARRTLPDVPMVTSCHSTDLRQFVKCPHLRDKVLGGCRKIDRILALSTGQADQIVSLYGIDPERIDVIGSGFDDHLFTFSEKTGQGPVQLLYAGKLSYAKGVDWLLRVCAGLDVDDAHLHLVGAGFGEEGERCLDLARRLGKRVTVHGTLSQPQLAELMRRCHVFILPSFYEGLPLVLLEALASGCRIVTTALPGCRELLAGAAADLAAFVDLPAMATIDRPDPGDWNKLDGRLEGSIRDMVRRVAVSPTPSLQEITAIIGRAKWGLVFSRIEAAYTRARHRHQP</sequence>
<dbReference type="Gene3D" id="3.40.50.2000">
    <property type="entry name" value="Glycogen Phosphorylase B"/>
    <property type="match status" value="2"/>
</dbReference>
<dbReference type="Proteomes" id="UP000539642">
    <property type="component" value="Unassembled WGS sequence"/>
</dbReference>
<organism evidence="3 4">
    <name type="scientific">Desulfoprunum benzoelyticum</name>
    <dbReference type="NCBI Taxonomy" id="1506996"/>
    <lineage>
        <taxon>Bacteria</taxon>
        <taxon>Pseudomonadati</taxon>
        <taxon>Thermodesulfobacteriota</taxon>
        <taxon>Desulfobulbia</taxon>
        <taxon>Desulfobulbales</taxon>
        <taxon>Desulfobulbaceae</taxon>
        <taxon>Desulfoprunum</taxon>
    </lineage>
</organism>
<evidence type="ECO:0000259" key="2">
    <source>
        <dbReference type="Pfam" id="PF13439"/>
    </source>
</evidence>
<protein>
    <submittedName>
        <fullName evidence="3">Glycosyltransferase involved in cell wall biosynthesis</fullName>
    </submittedName>
</protein>
<feature type="domain" description="Glycosyl transferase family 1" evidence="1">
    <location>
        <begin position="208"/>
        <end position="326"/>
    </location>
</feature>
<dbReference type="InterPro" id="IPR001296">
    <property type="entry name" value="Glyco_trans_1"/>
</dbReference>
<keyword evidence="3" id="KW-0808">Transferase</keyword>
<feature type="domain" description="Glycosyltransferase subfamily 4-like N-terminal" evidence="2">
    <location>
        <begin position="15"/>
        <end position="199"/>
    </location>
</feature>
<dbReference type="PANTHER" id="PTHR45947:SF3">
    <property type="entry name" value="SULFOQUINOVOSYL TRANSFERASE SQD2"/>
    <property type="match status" value="1"/>
</dbReference>
<dbReference type="Pfam" id="PF00534">
    <property type="entry name" value="Glycos_transf_1"/>
    <property type="match status" value="1"/>
</dbReference>
<dbReference type="RefSeq" id="WP_183348423.1">
    <property type="nucleotide sequence ID" value="NZ_JACHEO010000002.1"/>
</dbReference>
<accession>A0A840UN29</accession>
<comment type="caution">
    <text evidence="3">The sequence shown here is derived from an EMBL/GenBank/DDBJ whole genome shotgun (WGS) entry which is preliminary data.</text>
</comment>
<gene>
    <name evidence="3" type="ORF">HNQ81_000745</name>
</gene>
<dbReference type="InterPro" id="IPR050194">
    <property type="entry name" value="Glycosyltransferase_grp1"/>
</dbReference>
<keyword evidence="4" id="KW-1185">Reference proteome</keyword>
<dbReference type="InterPro" id="IPR028098">
    <property type="entry name" value="Glyco_trans_4-like_N"/>
</dbReference>
<evidence type="ECO:0000313" key="3">
    <source>
        <dbReference type="EMBL" id="MBB5347035.1"/>
    </source>
</evidence>
<proteinExistence type="predicted"/>